<dbReference type="PANTHER" id="PTHR17611">
    <property type="entry name" value="DNA SEGMENT, CHR 5, ERATO DOI 579, EXPRESSED"/>
    <property type="match status" value="1"/>
</dbReference>
<sequence length="631" mass="70235">MRNPAPRLVGIAASPGGGGVFGNRAEEELRQWLEARLDALGIDPVAYSRFVLSLLRRPDSALSPPAEAVGVGRGGGRRTRQRPRGWLPLPGDREQKRAAVQCLTSAADQKCGVESLVDELCAKLRELEGGGSSDEKEECKKTEVESKAAFESLTPRDKALRYYAAFPALQPATPKKFSQRKDRNVGNNNSNNKINCNNKNNSKNNTSNNNNRSNNNNNQKPRHRKTKMAFVTKEEVFLRMTIGGSNENPPTSERAFFQQAIDLRRSDEKENYGFAKSMEREREKERELELDQLRLAQLQAKFDQSLEALWDSGPGNAQNTASIWAAPSLSIPSGPLWPTDTIDATFALPISDKGHSAAVADTPYQESIIDDSPFIPWDIDLIGVEDYADESGNKEKSAEYNVNWSDSIMDGPWCWRDLGSNLATLNDSPRTGSCFFPVAPHKTPIGTGKQSRSNLKVNSLPDPDEDLLTSNRTHFRPIKDDGHWADGTTFPVNNTLERVAYRRSESGNLLYLPGGESPYMEYRESDSPPPAASSNLTLKFRVRQCDKCVQTEPIRSPVKRRILSEQDRFYHSPVGVGSSTIQDPVENEKDTFATGQLGWVQSSLPLHNDRKRRHSSSLRCRPLAALRPLTL</sequence>
<evidence type="ECO:0000313" key="2">
    <source>
        <dbReference type="Proteomes" id="UP000694920"/>
    </source>
</evidence>
<dbReference type="Proteomes" id="UP000694920">
    <property type="component" value="Unplaced"/>
</dbReference>
<proteinExistence type="predicted"/>
<dbReference type="RefSeq" id="XP_015585438.1">
    <property type="nucleotide sequence ID" value="XM_015729952.2"/>
</dbReference>
<dbReference type="PANTHER" id="PTHR17611:SF3">
    <property type="entry name" value="DNA SEGMENT, CHR 5, ERATO DOI 579, EXPRESSED"/>
    <property type="match status" value="1"/>
</dbReference>
<feature type="compositionally biased region" description="Low complexity" evidence="1">
    <location>
        <begin position="185"/>
        <end position="219"/>
    </location>
</feature>
<reference evidence="3" key="1">
    <citation type="submission" date="2025-08" db="UniProtKB">
        <authorList>
            <consortium name="RefSeq"/>
        </authorList>
    </citation>
    <scope>IDENTIFICATION</scope>
</reference>
<dbReference type="KEGG" id="ccin:107263102"/>
<feature type="region of interest" description="Disordered" evidence="1">
    <location>
        <begin position="173"/>
        <end position="227"/>
    </location>
</feature>
<gene>
    <name evidence="3" type="primary">LOC107263102</name>
</gene>
<dbReference type="GeneID" id="107263102"/>
<name>A0AAJ7BH00_CEPCN</name>
<feature type="region of interest" description="Disordered" evidence="1">
    <location>
        <begin position="64"/>
        <end position="91"/>
    </location>
</feature>
<evidence type="ECO:0000256" key="1">
    <source>
        <dbReference type="SAM" id="MobiDB-lite"/>
    </source>
</evidence>
<dbReference type="AlphaFoldDB" id="A0AAJ7BH00"/>
<dbReference type="InterPro" id="IPR027871">
    <property type="entry name" value="DUF4603"/>
</dbReference>
<organism evidence="2 3">
    <name type="scientific">Cephus cinctus</name>
    <name type="common">Wheat stem sawfly</name>
    <dbReference type="NCBI Taxonomy" id="211228"/>
    <lineage>
        <taxon>Eukaryota</taxon>
        <taxon>Metazoa</taxon>
        <taxon>Ecdysozoa</taxon>
        <taxon>Arthropoda</taxon>
        <taxon>Hexapoda</taxon>
        <taxon>Insecta</taxon>
        <taxon>Pterygota</taxon>
        <taxon>Neoptera</taxon>
        <taxon>Endopterygota</taxon>
        <taxon>Hymenoptera</taxon>
        <taxon>Cephoidea</taxon>
        <taxon>Cephidae</taxon>
        <taxon>Cephus</taxon>
    </lineage>
</organism>
<dbReference type="Pfam" id="PF15376">
    <property type="entry name" value="DUF4603"/>
    <property type="match status" value="1"/>
</dbReference>
<feature type="region of interest" description="Disordered" evidence="1">
    <location>
        <begin position="445"/>
        <end position="465"/>
    </location>
</feature>
<accession>A0AAJ7BH00</accession>
<keyword evidence="2" id="KW-1185">Reference proteome</keyword>
<feature type="compositionally biased region" description="Polar residues" evidence="1">
    <location>
        <begin position="448"/>
        <end position="457"/>
    </location>
</feature>
<evidence type="ECO:0000313" key="3">
    <source>
        <dbReference type="RefSeq" id="XP_015585438.1"/>
    </source>
</evidence>
<protein>
    <submittedName>
        <fullName evidence="3">Uncharacterized protein LOC107263102 isoform X1</fullName>
    </submittedName>
</protein>